<sequence>MSAVFGGESGYPGYNPPTTAPSTSPRGGKAGSPENNIIHLSPYQPPATPQQAESSKPSHKRKSRKDTTKAPRKASQPAPAPPADDSDQEHAKKKSKTDEEKRLRKALQAQFYRAQHAEAVRHLEDALPEAYKTHDDPPGRETVAQDVKYIKDTPAIRERNVELSRELEQRNLELRIVKKERDDAKGFLRVTRDELNLSKFVIMQREGEIGRLQNRVNYLESMLAGP</sequence>
<proteinExistence type="predicted"/>
<accession>A0A4Y9YS25</accession>
<keyword evidence="3" id="KW-1185">Reference proteome</keyword>
<dbReference type="Proteomes" id="UP000298327">
    <property type="component" value="Unassembled WGS sequence"/>
</dbReference>
<dbReference type="OrthoDB" id="10410383at2759"/>
<organism evidence="2 3">
    <name type="scientific">Dentipellis fragilis</name>
    <dbReference type="NCBI Taxonomy" id="205917"/>
    <lineage>
        <taxon>Eukaryota</taxon>
        <taxon>Fungi</taxon>
        <taxon>Dikarya</taxon>
        <taxon>Basidiomycota</taxon>
        <taxon>Agaricomycotina</taxon>
        <taxon>Agaricomycetes</taxon>
        <taxon>Russulales</taxon>
        <taxon>Hericiaceae</taxon>
        <taxon>Dentipellis</taxon>
    </lineage>
</organism>
<feature type="region of interest" description="Disordered" evidence="1">
    <location>
        <begin position="1"/>
        <end position="105"/>
    </location>
</feature>
<comment type="caution">
    <text evidence="2">The sequence shown here is derived from an EMBL/GenBank/DDBJ whole genome shotgun (WGS) entry which is preliminary data.</text>
</comment>
<evidence type="ECO:0000313" key="3">
    <source>
        <dbReference type="Proteomes" id="UP000298327"/>
    </source>
</evidence>
<dbReference type="AlphaFoldDB" id="A0A4Y9YS25"/>
<evidence type="ECO:0000313" key="2">
    <source>
        <dbReference type="EMBL" id="TFY64982.1"/>
    </source>
</evidence>
<evidence type="ECO:0000256" key="1">
    <source>
        <dbReference type="SAM" id="MobiDB-lite"/>
    </source>
</evidence>
<gene>
    <name evidence="2" type="ORF">EVG20_g5761</name>
</gene>
<name>A0A4Y9YS25_9AGAM</name>
<reference evidence="2 3" key="1">
    <citation type="submission" date="2019-02" db="EMBL/GenBank/DDBJ databases">
        <title>Genome sequencing of the rare red list fungi Dentipellis fragilis.</title>
        <authorList>
            <person name="Buettner E."/>
            <person name="Kellner H."/>
        </authorList>
    </citation>
    <scope>NUCLEOTIDE SEQUENCE [LARGE SCALE GENOMIC DNA]</scope>
    <source>
        <strain evidence="2 3">DSM 105465</strain>
    </source>
</reference>
<dbReference type="EMBL" id="SEOQ01000354">
    <property type="protein sequence ID" value="TFY64982.1"/>
    <property type="molecule type" value="Genomic_DNA"/>
</dbReference>
<protein>
    <submittedName>
        <fullName evidence="2">Uncharacterized protein</fullName>
    </submittedName>
</protein>